<evidence type="ECO:0000256" key="1">
    <source>
        <dbReference type="ARBA" id="ARBA00001206"/>
    </source>
</evidence>
<evidence type="ECO:0000256" key="3">
    <source>
        <dbReference type="ARBA" id="ARBA00004496"/>
    </source>
</evidence>
<dbReference type="HAMAP" id="MF_01274">
    <property type="entry name" value="Pantothen_kinase_3"/>
    <property type="match status" value="1"/>
</dbReference>
<evidence type="ECO:0000256" key="6">
    <source>
        <dbReference type="ARBA" id="ARBA00012102"/>
    </source>
</evidence>
<evidence type="ECO:0000313" key="17">
    <source>
        <dbReference type="EMBL" id="SEH65597.1"/>
    </source>
</evidence>
<name>A0A1H9Q7S0_9ACTN</name>
<comment type="cofactor">
    <cofactor evidence="2">
        <name>K(+)</name>
        <dbReference type="ChEBI" id="CHEBI:29103"/>
    </cofactor>
</comment>
<dbReference type="Proteomes" id="UP000199135">
    <property type="component" value="Unassembled WGS sequence"/>
</dbReference>
<evidence type="ECO:0000256" key="15">
    <source>
        <dbReference type="ARBA" id="ARBA00040883"/>
    </source>
</evidence>
<comment type="catalytic activity">
    <reaction evidence="1 16">
        <text>(R)-pantothenate + ATP = (R)-4'-phosphopantothenate + ADP + H(+)</text>
        <dbReference type="Rhea" id="RHEA:16373"/>
        <dbReference type="ChEBI" id="CHEBI:10986"/>
        <dbReference type="ChEBI" id="CHEBI:15378"/>
        <dbReference type="ChEBI" id="CHEBI:29032"/>
        <dbReference type="ChEBI" id="CHEBI:30616"/>
        <dbReference type="ChEBI" id="CHEBI:456216"/>
        <dbReference type="EC" id="2.7.1.33"/>
    </reaction>
</comment>
<evidence type="ECO:0000256" key="12">
    <source>
        <dbReference type="ARBA" id="ARBA00022958"/>
    </source>
</evidence>
<keyword evidence="11 16" id="KW-0067">ATP-binding</keyword>
<evidence type="ECO:0000256" key="2">
    <source>
        <dbReference type="ARBA" id="ARBA00001958"/>
    </source>
</evidence>
<feature type="binding site" evidence="16">
    <location>
        <begin position="6"/>
        <end position="13"/>
    </location>
    <ligand>
        <name>ATP</name>
        <dbReference type="ChEBI" id="CHEBI:30616"/>
    </ligand>
</feature>
<comment type="similarity">
    <text evidence="14 16">Belongs to the type III pantothenate kinase family.</text>
</comment>
<sequence>MLLTVDVGNTQTTLGLFDEGGELVVQWRMATDRTDTADELHERLFGYFLMLGMKMESVTDVAISSVVPILSQQWSYMMTNVLKAEDVLMVDATRDCGIAVGIPDPRQVGADRIANAVAARDSYGPSTIVVDFGTATNIDVVDKTGTFRGGVIMPGLLLSANSLFERAAKLSSVPLVAPEHALGVSTECAVQSGIVIGAACAAEGLVARIKSELGEPDATVVGTGGLAEEITRATDMFDTIDPDLTVRGIYSIWRHRAAKRAARK</sequence>
<keyword evidence="12 16" id="KW-0630">Potassium</keyword>
<dbReference type="EC" id="2.7.1.33" evidence="6 16"/>
<dbReference type="NCBIfam" id="NF009855">
    <property type="entry name" value="PRK13321.1"/>
    <property type="match status" value="1"/>
</dbReference>
<dbReference type="GO" id="GO:0015937">
    <property type="term" value="P:coenzyme A biosynthetic process"/>
    <property type="evidence" value="ECO:0007669"/>
    <property type="project" value="UniProtKB-UniRule"/>
</dbReference>
<dbReference type="InterPro" id="IPR004619">
    <property type="entry name" value="Type_III_PanK"/>
</dbReference>
<keyword evidence="13 16" id="KW-0173">Coenzyme A biosynthesis</keyword>
<dbReference type="SUPFAM" id="SSF53067">
    <property type="entry name" value="Actin-like ATPase domain"/>
    <property type="match status" value="2"/>
</dbReference>
<comment type="caution">
    <text evidence="16">Lacks conserved residue(s) required for the propagation of feature annotation.</text>
</comment>
<dbReference type="PANTHER" id="PTHR34265">
    <property type="entry name" value="TYPE III PANTOTHENATE KINASE"/>
    <property type="match status" value="1"/>
</dbReference>
<comment type="subcellular location">
    <subcellularLocation>
        <location evidence="3 16">Cytoplasm</location>
    </subcellularLocation>
</comment>
<dbReference type="CDD" id="cd24015">
    <property type="entry name" value="ASKHA_NBD_PanK-III"/>
    <property type="match status" value="1"/>
</dbReference>
<evidence type="ECO:0000256" key="11">
    <source>
        <dbReference type="ARBA" id="ARBA00022840"/>
    </source>
</evidence>
<evidence type="ECO:0000256" key="10">
    <source>
        <dbReference type="ARBA" id="ARBA00022777"/>
    </source>
</evidence>
<keyword evidence="7 16" id="KW-0963">Cytoplasm</keyword>
<evidence type="ECO:0000256" key="8">
    <source>
        <dbReference type="ARBA" id="ARBA00022679"/>
    </source>
</evidence>
<organism evidence="18 19">
    <name type="scientific">Parafannyhessea umbonata</name>
    <dbReference type="NCBI Taxonomy" id="604330"/>
    <lineage>
        <taxon>Bacteria</taxon>
        <taxon>Bacillati</taxon>
        <taxon>Actinomycetota</taxon>
        <taxon>Coriobacteriia</taxon>
        <taxon>Coriobacteriales</taxon>
        <taxon>Atopobiaceae</taxon>
        <taxon>Parafannyhessea</taxon>
    </lineage>
</organism>
<comment type="cofactor">
    <cofactor evidence="16">
        <name>NH4(+)</name>
        <dbReference type="ChEBI" id="CHEBI:28938"/>
    </cofactor>
    <cofactor evidence="16">
        <name>K(+)</name>
        <dbReference type="ChEBI" id="CHEBI:29103"/>
    </cofactor>
    <text evidence="16">A monovalent cation. Ammonium or potassium.</text>
</comment>
<dbReference type="GO" id="GO:0005524">
    <property type="term" value="F:ATP binding"/>
    <property type="evidence" value="ECO:0007669"/>
    <property type="project" value="UniProtKB-UniRule"/>
</dbReference>
<keyword evidence="9 16" id="KW-0547">Nucleotide-binding</keyword>
<keyword evidence="8 16" id="KW-0808">Transferase</keyword>
<evidence type="ECO:0000256" key="7">
    <source>
        <dbReference type="ARBA" id="ARBA00022490"/>
    </source>
</evidence>
<keyword evidence="10 16" id="KW-0418">Kinase</keyword>
<dbReference type="UniPathway" id="UPA00241">
    <property type="reaction ID" value="UER00352"/>
</dbReference>
<evidence type="ECO:0000313" key="20">
    <source>
        <dbReference type="Proteomes" id="UP000199135"/>
    </source>
</evidence>
<comment type="function">
    <text evidence="16">Catalyzes the phosphorylation of pantothenate (Pan), the first step in CoA biosynthesis.</text>
</comment>
<feature type="binding site" evidence="16">
    <location>
        <position position="134"/>
    </location>
    <ligand>
        <name>ATP</name>
        <dbReference type="ChEBI" id="CHEBI:30616"/>
    </ligand>
</feature>
<feature type="active site" description="Proton acceptor" evidence="16">
    <location>
        <position position="111"/>
    </location>
</feature>
<comment type="subunit">
    <text evidence="5 16">Homodimer.</text>
</comment>
<feature type="binding site" evidence="16">
    <location>
        <begin position="109"/>
        <end position="112"/>
    </location>
    <ligand>
        <name>substrate</name>
    </ligand>
</feature>
<keyword evidence="16" id="KW-0479">Metal-binding</keyword>
<dbReference type="RefSeq" id="WP_078687200.1">
    <property type="nucleotide sequence ID" value="NZ_FNWT01000010.1"/>
</dbReference>
<protein>
    <recommendedName>
        <fullName evidence="15 16">Type III pantothenate kinase</fullName>
        <ecNumber evidence="6 16">2.7.1.33</ecNumber>
    </recommendedName>
    <alternativeName>
        <fullName evidence="16">PanK-III</fullName>
    </alternativeName>
    <alternativeName>
        <fullName evidence="16">Pantothenic acid kinase</fullName>
    </alternativeName>
</protein>
<dbReference type="PANTHER" id="PTHR34265:SF1">
    <property type="entry name" value="TYPE III PANTOTHENATE KINASE"/>
    <property type="match status" value="1"/>
</dbReference>
<evidence type="ECO:0000313" key="18">
    <source>
        <dbReference type="EMBL" id="SER56462.1"/>
    </source>
</evidence>
<dbReference type="InterPro" id="IPR043129">
    <property type="entry name" value="ATPase_NBD"/>
</dbReference>
<keyword evidence="20" id="KW-1185">Reference proteome</keyword>
<dbReference type="GO" id="GO:0005737">
    <property type="term" value="C:cytoplasm"/>
    <property type="evidence" value="ECO:0007669"/>
    <property type="project" value="UniProtKB-SubCell"/>
</dbReference>
<feature type="binding site" evidence="16">
    <location>
        <position position="186"/>
    </location>
    <ligand>
        <name>substrate</name>
    </ligand>
</feature>
<evidence type="ECO:0000256" key="4">
    <source>
        <dbReference type="ARBA" id="ARBA00005225"/>
    </source>
</evidence>
<evidence type="ECO:0000256" key="13">
    <source>
        <dbReference type="ARBA" id="ARBA00022993"/>
    </source>
</evidence>
<dbReference type="EMBL" id="FOGP01000004">
    <property type="protein sequence ID" value="SER56462.1"/>
    <property type="molecule type" value="Genomic_DNA"/>
</dbReference>
<dbReference type="EMBL" id="FNWT01000010">
    <property type="protein sequence ID" value="SEH65597.1"/>
    <property type="molecule type" value="Genomic_DNA"/>
</dbReference>
<accession>A0A1H9Q7S0</accession>
<feature type="binding site" evidence="16">
    <location>
        <position position="131"/>
    </location>
    <ligand>
        <name>K(+)</name>
        <dbReference type="ChEBI" id="CHEBI:29103"/>
    </ligand>
</feature>
<dbReference type="AlphaFoldDB" id="A0A1H9Q7S0"/>
<gene>
    <name evidence="16" type="primary">coaX</name>
    <name evidence="18" type="ORF">SAMN05216446_1357</name>
    <name evidence="17" type="ORF">SAMN05216447_11039</name>
</gene>
<dbReference type="Gene3D" id="3.30.420.40">
    <property type="match status" value="2"/>
</dbReference>
<dbReference type="GO" id="GO:0004594">
    <property type="term" value="F:pantothenate kinase activity"/>
    <property type="evidence" value="ECO:0007669"/>
    <property type="project" value="UniProtKB-UniRule"/>
</dbReference>
<evidence type="ECO:0000256" key="16">
    <source>
        <dbReference type="HAMAP-Rule" id="MF_01274"/>
    </source>
</evidence>
<dbReference type="NCBIfam" id="TIGR00671">
    <property type="entry name" value="baf"/>
    <property type="match status" value="1"/>
</dbReference>
<dbReference type="Pfam" id="PF03309">
    <property type="entry name" value="Pan_kinase"/>
    <property type="match status" value="1"/>
</dbReference>
<evidence type="ECO:0000313" key="19">
    <source>
        <dbReference type="Proteomes" id="UP000199128"/>
    </source>
</evidence>
<dbReference type="GO" id="GO:0046872">
    <property type="term" value="F:metal ion binding"/>
    <property type="evidence" value="ECO:0007669"/>
    <property type="project" value="UniProtKB-KW"/>
</dbReference>
<comment type="pathway">
    <text evidence="4 16">Cofactor biosynthesis; coenzyme A biosynthesis; CoA from (R)-pantothenate: step 1/5.</text>
</comment>
<reference evidence="18" key="1">
    <citation type="submission" date="2016-10" db="EMBL/GenBank/DDBJ databases">
        <authorList>
            <person name="de Groot N.N."/>
        </authorList>
    </citation>
    <scope>NUCLEOTIDE SEQUENCE [LARGE SCALE GENOMIC DNA]</scope>
    <source>
        <strain evidence="18">KHGC19</strain>
    </source>
</reference>
<evidence type="ECO:0000256" key="5">
    <source>
        <dbReference type="ARBA" id="ARBA00011738"/>
    </source>
</evidence>
<reference evidence="19 20" key="2">
    <citation type="submission" date="2016-10" db="EMBL/GenBank/DDBJ databases">
        <authorList>
            <person name="Varghese N."/>
            <person name="Submissions S."/>
        </authorList>
    </citation>
    <scope>NUCLEOTIDE SEQUENCE [LARGE SCALE GENOMIC DNA]</scope>
    <source>
        <strain evidence="19">KHGC19</strain>
        <strain evidence="17 20">WCP15</strain>
    </source>
</reference>
<evidence type="ECO:0000256" key="14">
    <source>
        <dbReference type="ARBA" id="ARBA00038036"/>
    </source>
</evidence>
<evidence type="ECO:0000256" key="9">
    <source>
        <dbReference type="ARBA" id="ARBA00022741"/>
    </source>
</evidence>
<dbReference type="Proteomes" id="UP000199128">
    <property type="component" value="Unassembled WGS sequence"/>
</dbReference>
<proteinExistence type="inferred from homology"/>